<sequence length="791" mass="87851">MQAIKQRDTNLAGAKDEASLSRVKTRRRKINPFSPPTTVDVRGVRVHFPFRPYKCQETYMEKVLDALLRSENALLESPTGTGKTLCLLCSTLAWQREQSRLLQQASELQNTDASLLANSQDAPARAARVPTIIYASRTHSQLSQVVRELRNTRYRPQHAVLGSRDQMCVNPKVKKQGCSATDVNHDCSKLGKDRKCRFRNNLDGFTAPANENSGTNTQPVMDMEDLVTMGKSHKVCPFYYTRALVAKAELILVPYNYLFDKDARATTLSDIPWDNAVLIFDEAHNLESFASESASFDLSNTDISGCIAEVQKAGNYLQAMPDLGSNLKEENLVKLKAIFLKLEDYLMGLGNQTAYTGEFMMDFFQQGGGVNHSNHEIFIEELRKVNDLLLDMRGTGATKGSPKLEHFVQCLKRVFGEKLESRCLAKSASYRVHVSPKEQRQSGKQHIASRTVSYWCFAPALAMEELASLNVRSIIVTSGTLSPLPSYSMELGLNFPHTLENPHIVSDNQIHVRVIGKGVSGKELTSSYERRKDGEYYSELGNTLVALSKVTPAGMLVFFPSYSVMETCIERWGGPSLNYNIKSPKTPWKRLLSTKSVVVEPKSSANLPEAIADFHRFLGMLKSPGCILMGVCRGKISEGIDFANEQSRAVVITGLPFPPSFDAKVKLKRDFLDGARAIGSMKASNVGGFADNASSTSNLATKLSGHDWYAQQAHRAVNQAIGRVIRNRSDYGAVLLLDSRFSQQRNQEGLSKWVRPHLKKDEGFGTAVGALAKFYRESALEAEVRETTESK</sequence>
<keyword evidence="20" id="KW-1185">Reference proteome</keyword>
<dbReference type="RefSeq" id="XP_002176867.1">
    <property type="nucleotide sequence ID" value="XM_002176831.1"/>
</dbReference>
<evidence type="ECO:0000256" key="12">
    <source>
        <dbReference type="ARBA" id="ARBA00023204"/>
    </source>
</evidence>
<comment type="subcellular location">
    <subcellularLocation>
        <location evidence="1">Nucleus</location>
    </subcellularLocation>
</comment>
<dbReference type="GO" id="GO:0005524">
    <property type="term" value="F:ATP binding"/>
    <property type="evidence" value="ECO:0007669"/>
    <property type="project" value="UniProtKB-KW"/>
</dbReference>
<evidence type="ECO:0000256" key="9">
    <source>
        <dbReference type="ARBA" id="ARBA00023004"/>
    </source>
</evidence>
<evidence type="ECO:0000256" key="8">
    <source>
        <dbReference type="ARBA" id="ARBA00022840"/>
    </source>
</evidence>
<organism evidence="19 20">
    <name type="scientific">Phaeodactylum tricornutum (strain CCAP 1055/1)</name>
    <dbReference type="NCBI Taxonomy" id="556484"/>
    <lineage>
        <taxon>Eukaryota</taxon>
        <taxon>Sar</taxon>
        <taxon>Stramenopiles</taxon>
        <taxon>Ochrophyta</taxon>
        <taxon>Bacillariophyta</taxon>
        <taxon>Bacillariophyceae</taxon>
        <taxon>Bacillariophycidae</taxon>
        <taxon>Naviculales</taxon>
        <taxon>Phaeodactylaceae</taxon>
        <taxon>Phaeodactylum</taxon>
    </lineage>
</organism>
<dbReference type="GO" id="GO:0046872">
    <property type="term" value="F:metal ion binding"/>
    <property type="evidence" value="ECO:0007669"/>
    <property type="project" value="UniProtKB-KW"/>
</dbReference>
<feature type="domain" description="Helicase ATP-binding" evidence="18">
    <location>
        <begin position="42"/>
        <end position="339"/>
    </location>
</feature>
<evidence type="ECO:0000256" key="16">
    <source>
        <dbReference type="ARBA" id="ARBA00073810"/>
    </source>
</evidence>
<evidence type="ECO:0000313" key="19">
    <source>
        <dbReference type="EMBL" id="EEC51330.1"/>
    </source>
</evidence>
<evidence type="ECO:0000256" key="14">
    <source>
        <dbReference type="ARBA" id="ARBA00023242"/>
    </source>
</evidence>
<keyword evidence="4" id="KW-0547">Nucleotide-binding</keyword>
<dbReference type="Gene3D" id="3.40.50.300">
    <property type="entry name" value="P-loop containing nucleotide triphosphate hydrolases"/>
    <property type="match status" value="2"/>
</dbReference>
<evidence type="ECO:0000256" key="7">
    <source>
        <dbReference type="ARBA" id="ARBA00022806"/>
    </source>
</evidence>
<evidence type="ECO:0000256" key="17">
    <source>
        <dbReference type="SAM" id="MobiDB-lite"/>
    </source>
</evidence>
<dbReference type="PROSITE" id="PS51193">
    <property type="entry name" value="HELICASE_ATP_BIND_2"/>
    <property type="match status" value="1"/>
</dbReference>
<dbReference type="AlphaFoldDB" id="B7FQG3"/>
<dbReference type="InterPro" id="IPR006554">
    <property type="entry name" value="Helicase-like_DEXD_c2"/>
</dbReference>
<dbReference type="GO" id="GO:0090657">
    <property type="term" value="P:telomeric loop disassembly"/>
    <property type="evidence" value="ECO:0007669"/>
    <property type="project" value="TreeGrafter"/>
</dbReference>
<dbReference type="InterPro" id="IPR014013">
    <property type="entry name" value="Helic_SF1/SF2_ATP-bd_DinG/Rad3"/>
</dbReference>
<keyword evidence="8" id="KW-0067">ATP-binding</keyword>
<dbReference type="eggNOG" id="KOG1132">
    <property type="taxonomic scope" value="Eukaryota"/>
</dbReference>
<keyword evidence="2" id="KW-0004">4Fe-4S</keyword>
<dbReference type="PANTHER" id="PTHR11472:SF34">
    <property type="entry name" value="REGULATOR OF TELOMERE ELONGATION HELICASE 1"/>
    <property type="match status" value="1"/>
</dbReference>
<feature type="region of interest" description="Disordered" evidence="17">
    <location>
        <begin position="1"/>
        <end position="21"/>
    </location>
</feature>
<dbReference type="CDD" id="cd18788">
    <property type="entry name" value="SF2_C_XPD"/>
    <property type="match status" value="1"/>
</dbReference>
<dbReference type="OrthoDB" id="19182at2759"/>
<dbReference type="Pfam" id="PF23109">
    <property type="entry name" value="ARCH_RTEL1"/>
    <property type="match status" value="1"/>
</dbReference>
<dbReference type="GO" id="GO:0051539">
    <property type="term" value="F:4 iron, 4 sulfur cluster binding"/>
    <property type="evidence" value="ECO:0007669"/>
    <property type="project" value="UniProtKB-KW"/>
</dbReference>
<keyword evidence="9" id="KW-0408">Iron</keyword>
<reference evidence="19 20" key="1">
    <citation type="journal article" date="2008" name="Nature">
        <title>The Phaeodactylum genome reveals the evolutionary history of diatom genomes.</title>
        <authorList>
            <person name="Bowler C."/>
            <person name="Allen A.E."/>
            <person name="Badger J.H."/>
            <person name="Grimwood J."/>
            <person name="Jabbari K."/>
            <person name="Kuo A."/>
            <person name="Maheswari U."/>
            <person name="Martens C."/>
            <person name="Maumus F."/>
            <person name="Otillar R.P."/>
            <person name="Rayko E."/>
            <person name="Salamov A."/>
            <person name="Vandepoele K."/>
            <person name="Beszteri B."/>
            <person name="Gruber A."/>
            <person name="Heijde M."/>
            <person name="Katinka M."/>
            <person name="Mock T."/>
            <person name="Valentin K."/>
            <person name="Verret F."/>
            <person name="Berges J.A."/>
            <person name="Brownlee C."/>
            <person name="Cadoret J.P."/>
            <person name="Chiovitti A."/>
            <person name="Choi C.J."/>
            <person name="Coesel S."/>
            <person name="De Martino A."/>
            <person name="Detter J.C."/>
            <person name="Durkin C."/>
            <person name="Falciatore A."/>
            <person name="Fournet J."/>
            <person name="Haruta M."/>
            <person name="Huysman M.J."/>
            <person name="Jenkins B.D."/>
            <person name="Jiroutova K."/>
            <person name="Jorgensen R.E."/>
            <person name="Joubert Y."/>
            <person name="Kaplan A."/>
            <person name="Kroger N."/>
            <person name="Kroth P.G."/>
            <person name="La Roche J."/>
            <person name="Lindquist E."/>
            <person name="Lommer M."/>
            <person name="Martin-Jezequel V."/>
            <person name="Lopez P.J."/>
            <person name="Lucas S."/>
            <person name="Mangogna M."/>
            <person name="McGinnis K."/>
            <person name="Medlin L.K."/>
            <person name="Montsant A."/>
            <person name="Oudot-Le Secq M.P."/>
            <person name="Napoli C."/>
            <person name="Obornik M."/>
            <person name="Parker M.S."/>
            <person name="Petit J.L."/>
            <person name="Porcel B.M."/>
            <person name="Poulsen N."/>
            <person name="Robison M."/>
            <person name="Rychlewski L."/>
            <person name="Rynearson T.A."/>
            <person name="Schmutz J."/>
            <person name="Shapiro H."/>
            <person name="Siaut M."/>
            <person name="Stanley M."/>
            <person name="Sussman M.R."/>
            <person name="Taylor A.R."/>
            <person name="Vardi A."/>
            <person name="von Dassow P."/>
            <person name="Vyverman W."/>
            <person name="Willis A."/>
            <person name="Wyrwicz L.S."/>
            <person name="Rokhsar D.S."/>
            <person name="Weissenbach J."/>
            <person name="Armbrust E.V."/>
            <person name="Green B.R."/>
            <person name="Van de Peer Y."/>
            <person name="Grigoriev I.V."/>
        </authorList>
    </citation>
    <scope>NUCLEOTIDE SEQUENCE [LARGE SCALE GENOMIC DNA]</scope>
    <source>
        <strain evidence="19 20">CCAP 1055/1</strain>
    </source>
</reference>
<gene>
    <name evidence="19" type="ORF">PHATRDRAFT_24915</name>
</gene>
<dbReference type="InterPro" id="IPR027417">
    <property type="entry name" value="P-loop_NTPase"/>
</dbReference>
<dbReference type="PANTHER" id="PTHR11472">
    <property type="entry name" value="DNA REPAIR DEAD HELICASE RAD3/XP-D SUBFAMILY MEMBER"/>
    <property type="match status" value="1"/>
</dbReference>
<feature type="compositionally biased region" description="Basic and acidic residues" evidence="17">
    <location>
        <begin position="1"/>
        <end position="19"/>
    </location>
</feature>
<dbReference type="InterPro" id="IPR045028">
    <property type="entry name" value="DinG/Rad3-like"/>
</dbReference>
<evidence type="ECO:0000256" key="2">
    <source>
        <dbReference type="ARBA" id="ARBA00022485"/>
    </source>
</evidence>
<feature type="non-terminal residue" evidence="19">
    <location>
        <position position="791"/>
    </location>
</feature>
<dbReference type="GeneID" id="7196245"/>
<keyword evidence="3" id="KW-0479">Metal-binding</keyword>
<evidence type="ECO:0000256" key="3">
    <source>
        <dbReference type="ARBA" id="ARBA00022723"/>
    </source>
</evidence>
<dbReference type="NCBIfam" id="TIGR00604">
    <property type="entry name" value="rad3"/>
    <property type="match status" value="1"/>
</dbReference>
<dbReference type="GO" id="GO:0016818">
    <property type="term" value="F:hydrolase activity, acting on acid anhydrides, in phosphorus-containing anhydrides"/>
    <property type="evidence" value="ECO:0007669"/>
    <property type="project" value="InterPro"/>
</dbReference>
<evidence type="ECO:0000256" key="1">
    <source>
        <dbReference type="ARBA" id="ARBA00004123"/>
    </source>
</evidence>
<dbReference type="GO" id="GO:0010569">
    <property type="term" value="P:regulation of double-strand break repair via homologous recombination"/>
    <property type="evidence" value="ECO:0007669"/>
    <property type="project" value="TreeGrafter"/>
</dbReference>
<dbReference type="SUPFAM" id="SSF52540">
    <property type="entry name" value="P-loop containing nucleoside triphosphate hydrolases"/>
    <property type="match status" value="1"/>
</dbReference>
<proteinExistence type="predicted"/>
<dbReference type="KEGG" id="pti:PHATRDRAFT_24915"/>
<dbReference type="EMBL" id="CM000605">
    <property type="protein sequence ID" value="EEC51330.1"/>
    <property type="molecule type" value="Genomic_DNA"/>
</dbReference>
<keyword evidence="10" id="KW-0411">Iron-sulfur</keyword>
<reference evidence="20" key="2">
    <citation type="submission" date="2008-08" db="EMBL/GenBank/DDBJ databases">
        <authorList>
            <consortium name="Diatom Consortium"/>
            <person name="Grigoriev I."/>
            <person name="Grimwood J."/>
            <person name="Kuo A."/>
            <person name="Otillar R.P."/>
            <person name="Salamov A."/>
            <person name="Detter J.C."/>
            <person name="Lindquist E."/>
            <person name="Shapiro H."/>
            <person name="Lucas S."/>
            <person name="Glavina del Rio T."/>
            <person name="Pitluck S."/>
            <person name="Rokhsar D."/>
            <person name="Bowler C."/>
        </authorList>
    </citation>
    <scope>GENOME REANNOTATION</scope>
    <source>
        <strain evidence="20">CCAP 1055/1</strain>
    </source>
</reference>
<dbReference type="Proteomes" id="UP000000759">
    <property type="component" value="Chromosome 1"/>
</dbReference>
<dbReference type="GO" id="GO:0005634">
    <property type="term" value="C:nucleus"/>
    <property type="evidence" value="ECO:0007669"/>
    <property type="project" value="UniProtKB-SubCell"/>
</dbReference>
<dbReference type="Pfam" id="PF13307">
    <property type="entry name" value="Helicase_C_2"/>
    <property type="match status" value="1"/>
</dbReference>
<dbReference type="GO" id="GO:0070182">
    <property type="term" value="F:DNA polymerase binding"/>
    <property type="evidence" value="ECO:0007669"/>
    <property type="project" value="TreeGrafter"/>
</dbReference>
<evidence type="ECO:0000256" key="11">
    <source>
        <dbReference type="ARBA" id="ARBA00023125"/>
    </source>
</evidence>
<keyword evidence="12" id="KW-0234">DNA repair</keyword>
<dbReference type="InParanoid" id="B7FQG3"/>
<evidence type="ECO:0000256" key="6">
    <source>
        <dbReference type="ARBA" id="ARBA00022801"/>
    </source>
</evidence>
<dbReference type="GO" id="GO:0003677">
    <property type="term" value="F:DNA binding"/>
    <property type="evidence" value="ECO:0007669"/>
    <property type="project" value="UniProtKB-KW"/>
</dbReference>
<dbReference type="GO" id="GO:0006281">
    <property type="term" value="P:DNA repair"/>
    <property type="evidence" value="ECO:0007669"/>
    <property type="project" value="UniProtKB-KW"/>
</dbReference>
<keyword evidence="13" id="KW-0413">Isomerase</keyword>
<keyword evidence="11" id="KW-0238">DNA-binding</keyword>
<comment type="catalytic activity">
    <reaction evidence="15">
        <text>ATP + H2O = ADP + phosphate + H(+)</text>
        <dbReference type="Rhea" id="RHEA:13065"/>
        <dbReference type="ChEBI" id="CHEBI:15377"/>
        <dbReference type="ChEBI" id="CHEBI:15378"/>
        <dbReference type="ChEBI" id="CHEBI:30616"/>
        <dbReference type="ChEBI" id="CHEBI:43474"/>
        <dbReference type="ChEBI" id="CHEBI:456216"/>
    </reaction>
</comment>
<evidence type="ECO:0000256" key="4">
    <source>
        <dbReference type="ARBA" id="ARBA00022741"/>
    </source>
</evidence>
<dbReference type="SMART" id="SM00488">
    <property type="entry name" value="DEXDc2"/>
    <property type="match status" value="1"/>
</dbReference>
<dbReference type="InterPro" id="IPR057498">
    <property type="entry name" value="Rtel1_ARCH"/>
</dbReference>
<dbReference type="InterPro" id="IPR013020">
    <property type="entry name" value="Rad3/Chl1-like"/>
</dbReference>
<dbReference type="GO" id="GO:0003678">
    <property type="term" value="F:DNA helicase activity"/>
    <property type="evidence" value="ECO:0007669"/>
    <property type="project" value="InterPro"/>
</dbReference>
<evidence type="ECO:0000256" key="13">
    <source>
        <dbReference type="ARBA" id="ARBA00023235"/>
    </source>
</evidence>
<accession>B7FQG3</accession>
<dbReference type="STRING" id="556484.B7FQG3"/>
<dbReference type="PaxDb" id="2850-Phatr24915"/>
<evidence type="ECO:0000259" key="18">
    <source>
        <dbReference type="PROSITE" id="PS51193"/>
    </source>
</evidence>
<name>B7FQG3_PHATC</name>
<dbReference type="FunFam" id="3.40.50.300:FF:000431">
    <property type="entry name" value="Regulator of telomere elongation helicase 1"/>
    <property type="match status" value="1"/>
</dbReference>
<evidence type="ECO:0000256" key="15">
    <source>
        <dbReference type="ARBA" id="ARBA00049360"/>
    </source>
</evidence>
<dbReference type="GO" id="GO:0045910">
    <property type="term" value="P:negative regulation of DNA recombination"/>
    <property type="evidence" value="ECO:0007669"/>
    <property type="project" value="TreeGrafter"/>
</dbReference>
<dbReference type="InterPro" id="IPR006555">
    <property type="entry name" value="ATP-dep_Helicase_C"/>
</dbReference>
<dbReference type="SMART" id="SM00491">
    <property type="entry name" value="HELICc2"/>
    <property type="match status" value="1"/>
</dbReference>
<evidence type="ECO:0000256" key="5">
    <source>
        <dbReference type="ARBA" id="ARBA00022763"/>
    </source>
</evidence>
<dbReference type="FunCoup" id="B7FQG3">
    <property type="interactions" value="272"/>
</dbReference>
<keyword evidence="14" id="KW-0539">Nucleus</keyword>
<keyword evidence="7" id="KW-0347">Helicase</keyword>
<keyword evidence="6" id="KW-0378">Hydrolase</keyword>
<dbReference type="Pfam" id="PF06733">
    <property type="entry name" value="DEAD_2"/>
    <property type="match status" value="1"/>
</dbReference>
<keyword evidence="5" id="KW-0227">DNA damage</keyword>
<dbReference type="GO" id="GO:1904430">
    <property type="term" value="P:negative regulation of t-circle formation"/>
    <property type="evidence" value="ECO:0007669"/>
    <property type="project" value="TreeGrafter"/>
</dbReference>
<dbReference type="InterPro" id="IPR010614">
    <property type="entry name" value="RAD3-like_helicase_DEAD"/>
</dbReference>
<evidence type="ECO:0000313" key="20">
    <source>
        <dbReference type="Proteomes" id="UP000000759"/>
    </source>
</evidence>
<evidence type="ECO:0000256" key="10">
    <source>
        <dbReference type="ARBA" id="ARBA00023014"/>
    </source>
</evidence>
<protein>
    <recommendedName>
        <fullName evidence="16">Regulator of telomere elongation helicase 1 homolog</fullName>
    </recommendedName>
</protein>